<protein>
    <submittedName>
        <fullName evidence="1">Uncharacterized protein</fullName>
    </submittedName>
</protein>
<dbReference type="Proteomes" id="UP000639772">
    <property type="component" value="Chromosome 6"/>
</dbReference>
<gene>
    <name evidence="1" type="ORF">HPP92_013142</name>
</gene>
<organism evidence="1 2">
    <name type="scientific">Vanilla planifolia</name>
    <name type="common">Vanilla</name>
    <dbReference type="NCBI Taxonomy" id="51239"/>
    <lineage>
        <taxon>Eukaryota</taxon>
        <taxon>Viridiplantae</taxon>
        <taxon>Streptophyta</taxon>
        <taxon>Embryophyta</taxon>
        <taxon>Tracheophyta</taxon>
        <taxon>Spermatophyta</taxon>
        <taxon>Magnoliopsida</taxon>
        <taxon>Liliopsida</taxon>
        <taxon>Asparagales</taxon>
        <taxon>Orchidaceae</taxon>
        <taxon>Vanilloideae</taxon>
        <taxon>Vanilleae</taxon>
        <taxon>Vanilla</taxon>
    </lineage>
</organism>
<dbReference type="EMBL" id="JADCNM010000006">
    <property type="protein sequence ID" value="KAG0478423.1"/>
    <property type="molecule type" value="Genomic_DNA"/>
</dbReference>
<sequence>MGVFIRRLLNVMIKGCYKLKSCQGGKAEAEAEAVSIVSYDKDLALNFMLDRGDINRSFESIIDLKGYQGLHSEHVMKDLS</sequence>
<reference evidence="1 2" key="1">
    <citation type="journal article" date="2020" name="Nat. Food">
        <title>A phased Vanilla planifolia genome enables genetic improvement of flavour and production.</title>
        <authorList>
            <person name="Hasing T."/>
            <person name="Tang H."/>
            <person name="Brym M."/>
            <person name="Khazi F."/>
            <person name="Huang T."/>
            <person name="Chambers A.H."/>
        </authorList>
    </citation>
    <scope>NUCLEOTIDE SEQUENCE [LARGE SCALE GENOMIC DNA]</scope>
    <source>
        <tissue evidence="1">Leaf</tissue>
    </source>
</reference>
<evidence type="ECO:0000313" key="1">
    <source>
        <dbReference type="EMBL" id="KAG0478423.1"/>
    </source>
</evidence>
<dbReference type="AlphaFoldDB" id="A0A835QV27"/>
<comment type="caution">
    <text evidence="1">The sequence shown here is derived from an EMBL/GenBank/DDBJ whole genome shotgun (WGS) entry which is preliminary data.</text>
</comment>
<accession>A0A835QV27</accession>
<proteinExistence type="predicted"/>
<name>A0A835QV27_VANPL</name>
<evidence type="ECO:0000313" key="2">
    <source>
        <dbReference type="Proteomes" id="UP000639772"/>
    </source>
</evidence>